<dbReference type="AlphaFoldDB" id="A0A0A9GES7"/>
<proteinExistence type="predicted"/>
<name>A0A0A9GES7_ARUDO</name>
<dbReference type="PROSITE" id="PS51257">
    <property type="entry name" value="PROKAR_LIPOPROTEIN"/>
    <property type="match status" value="1"/>
</dbReference>
<dbReference type="EMBL" id="GBRH01176840">
    <property type="protein sequence ID" value="JAE21056.1"/>
    <property type="molecule type" value="Transcribed_RNA"/>
</dbReference>
<sequence length="112" mass="12151">MRRKGGKRTCRGGGRANPATIVTLSCYSPLFVARHSARWEHPDPVVVFFLSSYHGSSGDPFPSPPGVALDDGFLAVGFLSKDWSTARGDGLLNVGRTEQRFKQQLISPSITC</sequence>
<reference evidence="1" key="2">
    <citation type="journal article" date="2015" name="Data Brief">
        <title>Shoot transcriptome of the giant reed, Arundo donax.</title>
        <authorList>
            <person name="Barrero R.A."/>
            <person name="Guerrero F.D."/>
            <person name="Moolhuijzen P."/>
            <person name="Goolsby J.A."/>
            <person name="Tidwell J."/>
            <person name="Bellgard S.E."/>
            <person name="Bellgard M.I."/>
        </authorList>
    </citation>
    <scope>NUCLEOTIDE SEQUENCE</scope>
    <source>
        <tissue evidence="1">Shoot tissue taken approximately 20 cm above the soil surface</tissue>
    </source>
</reference>
<accession>A0A0A9GES7</accession>
<reference evidence="1" key="1">
    <citation type="submission" date="2014-09" db="EMBL/GenBank/DDBJ databases">
        <authorList>
            <person name="Magalhaes I.L.F."/>
            <person name="Oliveira U."/>
            <person name="Santos F.R."/>
            <person name="Vidigal T.H.D.A."/>
            <person name="Brescovit A.D."/>
            <person name="Santos A.J."/>
        </authorList>
    </citation>
    <scope>NUCLEOTIDE SEQUENCE</scope>
    <source>
        <tissue evidence="1">Shoot tissue taken approximately 20 cm above the soil surface</tissue>
    </source>
</reference>
<protein>
    <submittedName>
        <fullName evidence="1">Uncharacterized protein</fullName>
    </submittedName>
</protein>
<evidence type="ECO:0000313" key="1">
    <source>
        <dbReference type="EMBL" id="JAE21056.1"/>
    </source>
</evidence>
<organism evidence="1">
    <name type="scientific">Arundo donax</name>
    <name type="common">Giant reed</name>
    <name type="synonym">Donax arundinaceus</name>
    <dbReference type="NCBI Taxonomy" id="35708"/>
    <lineage>
        <taxon>Eukaryota</taxon>
        <taxon>Viridiplantae</taxon>
        <taxon>Streptophyta</taxon>
        <taxon>Embryophyta</taxon>
        <taxon>Tracheophyta</taxon>
        <taxon>Spermatophyta</taxon>
        <taxon>Magnoliopsida</taxon>
        <taxon>Liliopsida</taxon>
        <taxon>Poales</taxon>
        <taxon>Poaceae</taxon>
        <taxon>PACMAD clade</taxon>
        <taxon>Arundinoideae</taxon>
        <taxon>Arundineae</taxon>
        <taxon>Arundo</taxon>
    </lineage>
</organism>